<evidence type="ECO:0000313" key="2">
    <source>
        <dbReference type="Proteomes" id="UP000825051"/>
    </source>
</evidence>
<reference evidence="1" key="1">
    <citation type="submission" date="2021-08" db="EMBL/GenBank/DDBJ databases">
        <title>Genome of a novel bacterium of the phylum Verrucomicrobia, Oleiharenicola sp. KSB-15.</title>
        <authorList>
            <person name="Chung J.-H."/>
            <person name="Ahn J.-H."/>
            <person name="Yoon Y."/>
            <person name="Kim D.-Y."/>
            <person name="An S.-H."/>
            <person name="Park I."/>
            <person name="Yeon J."/>
        </authorList>
    </citation>
    <scope>NUCLEOTIDE SEQUENCE</scope>
    <source>
        <strain evidence="1">KSB-15</strain>
    </source>
</reference>
<dbReference type="KEGG" id="ole:K0B96_08875"/>
<accession>A0A8F9XN14</accession>
<proteinExistence type="predicted"/>
<name>A0A8F9XN14_9BACT</name>
<organism evidence="1 2">
    <name type="scientific">Horticoccus luteus</name>
    <dbReference type="NCBI Taxonomy" id="2862869"/>
    <lineage>
        <taxon>Bacteria</taxon>
        <taxon>Pseudomonadati</taxon>
        <taxon>Verrucomicrobiota</taxon>
        <taxon>Opitutia</taxon>
        <taxon>Opitutales</taxon>
        <taxon>Opitutaceae</taxon>
        <taxon>Horticoccus</taxon>
    </lineage>
</organism>
<keyword evidence="2" id="KW-1185">Reference proteome</keyword>
<dbReference type="Proteomes" id="UP000825051">
    <property type="component" value="Chromosome"/>
</dbReference>
<sequence length="449" mass="50199">MSALELTAEWIPVDDAALGIVPPPSPPLAFFDPPRNAYWFQNSRGGWITLPEAALKRQLRPYLSNKAAETARLSPLDEHINKLQTECDVAYAGPLAGAPPGLREYESRRLLITEGPQIIEPVPGEWPVLSLVLENLLVDERGDQRPYFYGWLKIARESLIAQVHRPGQALVLAGQHDSGKSLVQNLITPLLGGRAAKPYGWMTGATDFNAELFGAEHLVIEDEFASTDIRARRNFGAQIKSVTVNSLQKCHQKNRTALSLEPFWRVTITVNDEPENLMVLPPFDDSVADKIILLRANKRPMPMPTATYEERKAFMATLTAELPAFCHFLSAYAIPAEHVSHRFGITHYHHPDLLNALDELAPETRLLQLLETAITESWTGSQAQLEALLTGPDAETAYEARRLFSFPNACGVYLARLAKKRPDAVRYRRTGTSRTWTIWPDREPAQGPY</sequence>
<protein>
    <submittedName>
        <fullName evidence="1">Uncharacterized protein</fullName>
    </submittedName>
</protein>
<dbReference type="EMBL" id="CP080507">
    <property type="protein sequence ID" value="QYM80694.1"/>
    <property type="molecule type" value="Genomic_DNA"/>
</dbReference>
<dbReference type="RefSeq" id="WP_220166256.1">
    <property type="nucleotide sequence ID" value="NZ_CP080507.1"/>
</dbReference>
<dbReference type="AlphaFoldDB" id="A0A8F9XN14"/>
<gene>
    <name evidence="1" type="ORF">K0B96_08875</name>
</gene>
<evidence type="ECO:0000313" key="1">
    <source>
        <dbReference type="EMBL" id="QYM80694.1"/>
    </source>
</evidence>